<keyword evidence="4" id="KW-0812">Transmembrane</keyword>
<evidence type="ECO:0000256" key="6">
    <source>
        <dbReference type="ARBA" id="ARBA00023136"/>
    </source>
</evidence>
<evidence type="ECO:0000256" key="3">
    <source>
        <dbReference type="ARBA" id="ARBA00022475"/>
    </source>
</evidence>
<reference evidence="7 8" key="1">
    <citation type="submission" date="2019-04" db="EMBL/GenBank/DDBJ databases">
        <title>Complete genome sequencing of Piscirickettsia salmonis strain Psal-009.</title>
        <authorList>
            <person name="Schober I."/>
            <person name="Bunk B."/>
            <person name="Sproer C."/>
            <person name="Carril G.P."/>
            <person name="Riedel T."/>
            <person name="Flores-Herrera P.A."/>
            <person name="Nourdin-Galindo G."/>
            <person name="Marshall S.H."/>
            <person name="Overmann J."/>
        </authorList>
    </citation>
    <scope>NUCLEOTIDE SEQUENCE [LARGE SCALE GENOMIC DNA]</scope>
    <source>
        <strain evidence="7 8">Psal-009</strain>
    </source>
</reference>
<dbReference type="EMBL" id="CP038908">
    <property type="protein sequence ID" value="QGO06708.1"/>
    <property type="molecule type" value="Genomic_DNA"/>
</dbReference>
<dbReference type="RefSeq" id="WP_016209548.1">
    <property type="nucleotide sequence ID" value="NZ_CP012413.1"/>
</dbReference>
<dbReference type="PANTHER" id="PTHR10590:SF4">
    <property type="entry name" value="SOLUTE CARRIER FAMILY 28 MEMBER 3"/>
    <property type="match status" value="1"/>
</dbReference>
<dbReference type="AlphaFoldDB" id="A0A9Q5VBU5"/>
<evidence type="ECO:0000256" key="5">
    <source>
        <dbReference type="ARBA" id="ARBA00022989"/>
    </source>
</evidence>
<dbReference type="Pfam" id="PF07662">
    <property type="entry name" value="Nucleos_tra2_C"/>
    <property type="match status" value="1"/>
</dbReference>
<evidence type="ECO:0000256" key="1">
    <source>
        <dbReference type="ARBA" id="ARBA00004651"/>
    </source>
</evidence>
<evidence type="ECO:0000256" key="2">
    <source>
        <dbReference type="ARBA" id="ARBA00009033"/>
    </source>
</evidence>
<dbReference type="InterPro" id="IPR011657">
    <property type="entry name" value="CNT_C_dom"/>
</dbReference>
<proteinExistence type="inferred from homology"/>
<organism evidence="7 8">
    <name type="scientific">Piscirickettsia salmonis</name>
    <dbReference type="NCBI Taxonomy" id="1238"/>
    <lineage>
        <taxon>Bacteria</taxon>
        <taxon>Pseudomonadati</taxon>
        <taxon>Pseudomonadota</taxon>
        <taxon>Gammaproteobacteria</taxon>
        <taxon>Thiotrichales</taxon>
        <taxon>Piscirickettsiaceae</taxon>
        <taxon>Piscirickettsia</taxon>
    </lineage>
</organism>
<protein>
    <submittedName>
        <fullName evidence="7">Nucleoside permease NupX</fullName>
    </submittedName>
</protein>
<dbReference type="GO" id="GO:0005886">
    <property type="term" value="C:plasma membrane"/>
    <property type="evidence" value="ECO:0007669"/>
    <property type="project" value="UniProtKB-SubCell"/>
</dbReference>
<dbReference type="Proteomes" id="UP000422232">
    <property type="component" value="Chromosome"/>
</dbReference>
<dbReference type="InterPro" id="IPR002668">
    <property type="entry name" value="CNT_N_dom"/>
</dbReference>
<dbReference type="Pfam" id="PF07670">
    <property type="entry name" value="Gate"/>
    <property type="match status" value="1"/>
</dbReference>
<accession>A0A9Q5VBU5</accession>
<keyword evidence="8" id="KW-1185">Reference proteome</keyword>
<dbReference type="GO" id="GO:0005337">
    <property type="term" value="F:nucleoside transmembrane transporter activity"/>
    <property type="evidence" value="ECO:0007669"/>
    <property type="project" value="InterPro"/>
</dbReference>
<dbReference type="GeneID" id="66740237"/>
<evidence type="ECO:0000313" key="7">
    <source>
        <dbReference type="EMBL" id="QGO06708.1"/>
    </source>
</evidence>
<keyword evidence="3" id="KW-1003">Cell membrane</keyword>
<comment type="similarity">
    <text evidence="2">Belongs to the concentrative nucleoside transporter (CNT) (TC 2.A.41) family.</text>
</comment>
<dbReference type="PANTHER" id="PTHR10590">
    <property type="entry name" value="SODIUM/NUCLEOSIDE COTRANSPORTER"/>
    <property type="match status" value="1"/>
</dbReference>
<gene>
    <name evidence="7" type="primary">nupX_3</name>
    <name evidence="7" type="ORF">Psal009_02628</name>
</gene>
<sequence>MQLGHYLFPVVHGIVGLAGFCFIAFLISENRRAIRWRQVFAGLIAQIVILLMLFLIPWFADVFMAINAVVQTLMRATLDATGVVFGYIGGGSLPFAVTPTGQSSLMILALQALPLVITIAALASLLTYWGVLNKVVQGMGWLLKRIFDVGGALGVGVSSNIFLGVSEAPLMIRPYLKQLTRSELFTLMTVGLAGTAGTVMGLYVAILSGVLGKMGMMHVISAVLVTIPAVITIARIIVPEVDEMTEGRLAHQHEASNSVEALTLGAFEGGKILLGIIVMMIGVVALVKFIDKGLALVHFGDLHLSMTGIMTWVMEPLVWLMGVPGNQMHIAANLMASKVVINELVAFEKLGVVRHSLDPRTELILVYAMCGFSNFSSIGILIGTYNALIPGRRAEYVKLSFKALIAAVLCTSMSGTVLGMFYGVLPSM</sequence>
<dbReference type="InterPro" id="IPR011642">
    <property type="entry name" value="Gate_dom"/>
</dbReference>
<keyword evidence="5" id="KW-1133">Transmembrane helix</keyword>
<evidence type="ECO:0000256" key="4">
    <source>
        <dbReference type="ARBA" id="ARBA00022692"/>
    </source>
</evidence>
<keyword evidence="6" id="KW-0472">Membrane</keyword>
<name>A0A9Q5VBU5_PISSA</name>
<dbReference type="Pfam" id="PF01773">
    <property type="entry name" value="Nucleos_tra2_N"/>
    <property type="match status" value="1"/>
</dbReference>
<dbReference type="GO" id="GO:0015293">
    <property type="term" value="F:symporter activity"/>
    <property type="evidence" value="ECO:0007669"/>
    <property type="project" value="TreeGrafter"/>
</dbReference>
<dbReference type="InterPro" id="IPR008276">
    <property type="entry name" value="C_nuclsd_transpt"/>
</dbReference>
<comment type="subcellular location">
    <subcellularLocation>
        <location evidence="1">Cell membrane</location>
        <topology evidence="1">Multi-pass membrane protein</topology>
    </subcellularLocation>
</comment>
<evidence type="ECO:0000313" key="8">
    <source>
        <dbReference type="Proteomes" id="UP000422232"/>
    </source>
</evidence>